<organism evidence="2 3">
    <name type="scientific">Bryocella elongata</name>
    <dbReference type="NCBI Taxonomy" id="863522"/>
    <lineage>
        <taxon>Bacteria</taxon>
        <taxon>Pseudomonadati</taxon>
        <taxon>Acidobacteriota</taxon>
        <taxon>Terriglobia</taxon>
        <taxon>Terriglobales</taxon>
        <taxon>Acidobacteriaceae</taxon>
        <taxon>Bryocella</taxon>
    </lineage>
</organism>
<sequence length="321" mass="34982">MKLELIVLEGPQVGRRVTLTDQPLVIGRAPDAPLPFPADSFMSGHHLSVQTAGVGVLLIDLQSTNGTKLNGQSIAQAMAFVGDIVKLGGLTLQVVPALPRVEGAMSLELQVPVTRSFSDSGKTSVVRPVQAVRSPQLSDSARREQRAALSPTSVLVRSLCRRPLYCLLDAGASEVIPALLALAPENHESLYDGEAAETMAQWAPYLVELPPDGPLLDVLVRQGWGKGWASYFTSAAPFEELRQHFRRFLLAQLEGGNEISFRFYDPRVLREFLPSTSAQELRIFFGAVFSWLVEAESHGTVLEMKLTDDSLETTPHTISTP</sequence>
<accession>A0A1H6ADR7</accession>
<dbReference type="SMART" id="SM00240">
    <property type="entry name" value="FHA"/>
    <property type="match status" value="1"/>
</dbReference>
<dbReference type="EMBL" id="FNVA01000005">
    <property type="protein sequence ID" value="SEG46512.1"/>
    <property type="molecule type" value="Genomic_DNA"/>
</dbReference>
<feature type="domain" description="FHA" evidence="1">
    <location>
        <begin position="24"/>
        <end position="74"/>
    </location>
</feature>
<dbReference type="CDD" id="cd00060">
    <property type="entry name" value="FHA"/>
    <property type="match status" value="1"/>
</dbReference>
<dbReference type="PROSITE" id="PS50006">
    <property type="entry name" value="FHA_DOMAIN"/>
    <property type="match status" value="1"/>
</dbReference>
<dbReference type="AlphaFoldDB" id="A0A1H6ADR7"/>
<proteinExistence type="predicted"/>
<evidence type="ECO:0000313" key="2">
    <source>
        <dbReference type="EMBL" id="SEG46512.1"/>
    </source>
</evidence>
<dbReference type="OrthoDB" id="955748at2"/>
<protein>
    <submittedName>
        <fullName evidence="2">Inner membrane component of T3SS domain-containing protein</fullName>
    </submittedName>
</protein>
<dbReference type="InterPro" id="IPR025391">
    <property type="entry name" value="DUF4123"/>
</dbReference>
<dbReference type="InterPro" id="IPR000253">
    <property type="entry name" value="FHA_dom"/>
</dbReference>
<keyword evidence="3" id="KW-1185">Reference proteome</keyword>
<dbReference type="RefSeq" id="WP_103933941.1">
    <property type="nucleotide sequence ID" value="NZ_FNVA01000005.1"/>
</dbReference>
<dbReference type="Pfam" id="PF13503">
    <property type="entry name" value="DUF4123"/>
    <property type="match status" value="1"/>
</dbReference>
<evidence type="ECO:0000259" key="1">
    <source>
        <dbReference type="PROSITE" id="PS50006"/>
    </source>
</evidence>
<evidence type="ECO:0000313" key="3">
    <source>
        <dbReference type="Proteomes" id="UP000236728"/>
    </source>
</evidence>
<dbReference type="Pfam" id="PF00498">
    <property type="entry name" value="FHA"/>
    <property type="match status" value="1"/>
</dbReference>
<name>A0A1H6ADR7_9BACT</name>
<dbReference type="Proteomes" id="UP000236728">
    <property type="component" value="Unassembled WGS sequence"/>
</dbReference>
<gene>
    <name evidence="2" type="ORF">SAMN05421819_3077</name>
</gene>
<reference evidence="2 3" key="1">
    <citation type="submission" date="2016-10" db="EMBL/GenBank/DDBJ databases">
        <authorList>
            <person name="de Groot N.N."/>
        </authorList>
    </citation>
    <scope>NUCLEOTIDE SEQUENCE [LARGE SCALE GENOMIC DNA]</scope>
    <source>
        <strain evidence="2 3">DSM 22489</strain>
    </source>
</reference>
<dbReference type="SUPFAM" id="SSF49879">
    <property type="entry name" value="SMAD/FHA domain"/>
    <property type="match status" value="1"/>
</dbReference>
<dbReference type="InterPro" id="IPR008984">
    <property type="entry name" value="SMAD_FHA_dom_sf"/>
</dbReference>
<dbReference type="Gene3D" id="2.60.200.20">
    <property type="match status" value="1"/>
</dbReference>